<dbReference type="SUPFAM" id="SSF111369">
    <property type="entry name" value="HlyD-like secretion proteins"/>
    <property type="match status" value="1"/>
</dbReference>
<dbReference type="InterPro" id="IPR006143">
    <property type="entry name" value="RND_pump_MFP"/>
</dbReference>
<reference evidence="8 9" key="1">
    <citation type="journal article" date="2016" name="Nat. Commun.">
        <title>Thousands of microbial genomes shed light on interconnected biogeochemical processes in an aquifer system.</title>
        <authorList>
            <person name="Anantharaman K."/>
            <person name="Brown C.T."/>
            <person name="Hug L.A."/>
            <person name="Sharon I."/>
            <person name="Castelle C.J."/>
            <person name="Probst A.J."/>
            <person name="Thomas B.C."/>
            <person name="Singh A."/>
            <person name="Wilkins M.J."/>
            <person name="Karaoz U."/>
            <person name="Brodie E.L."/>
            <person name="Williams K.H."/>
            <person name="Hubbard S.S."/>
            <person name="Banfield J.F."/>
        </authorList>
    </citation>
    <scope>NUCLEOTIDE SEQUENCE [LARGE SCALE GENOMIC DNA]</scope>
    <source>
        <strain evidence="9">RIFCSPLOWO2_12_FULL_64_10</strain>
    </source>
</reference>
<dbReference type="Pfam" id="PF25989">
    <property type="entry name" value="YknX_C"/>
    <property type="match status" value="1"/>
</dbReference>
<gene>
    <name evidence="8" type="ORF">A3F84_06090</name>
</gene>
<evidence type="ECO:0000256" key="3">
    <source>
        <dbReference type="SAM" id="MobiDB-lite"/>
    </source>
</evidence>
<sequence>MKPKGIAGSVLFLAVLPAVLLATGCGVEDQAQKPQKKTPLVAVETAQKGGMVRTLDLTGTVEPDRVAQLASPAEGPVLNLRVREGDPVNAGDVLLTIGRKTGVDALIASLREELKKEEDNLRRTQQLVEKDALPGEQLDLARAGFEKVRAQFVKAEEMSRDYSISAPWGGTVSRLMVKEGDFVAPRTALVEVYDPASLVVRSAVPEKHAAKLHKDMTAEIQLDAYPNTPFSGRVVRLYPYLDERMRTRTIETRPAEEVDLLPGMFARVRLVLESVPDALTVPAQAVVVTPSGASTVFVVVEGKAIRRTVRPGDEDGGLIQILSGLDPGDRVIVSGQEKLQDGAEVRMPGEAASPTVKPGEPKEGGGR</sequence>
<evidence type="ECO:0000313" key="8">
    <source>
        <dbReference type="EMBL" id="OGG54285.1"/>
    </source>
</evidence>
<name>A0A1F6CYQ2_HANXR</name>
<dbReference type="GO" id="GO:0015562">
    <property type="term" value="F:efflux transmembrane transporter activity"/>
    <property type="evidence" value="ECO:0007669"/>
    <property type="project" value="TreeGrafter"/>
</dbReference>
<feature type="coiled-coil region" evidence="2">
    <location>
        <begin position="100"/>
        <end position="131"/>
    </location>
</feature>
<dbReference type="InterPro" id="IPR058637">
    <property type="entry name" value="YknX-like_C"/>
</dbReference>
<comment type="caution">
    <text evidence="8">The sequence shown here is derived from an EMBL/GenBank/DDBJ whole genome shotgun (WGS) entry which is preliminary data.</text>
</comment>
<dbReference type="NCBIfam" id="TIGR01730">
    <property type="entry name" value="RND_mfp"/>
    <property type="match status" value="1"/>
</dbReference>
<dbReference type="InterPro" id="IPR058792">
    <property type="entry name" value="Beta-barrel_RND_2"/>
</dbReference>
<dbReference type="Pfam" id="PF25954">
    <property type="entry name" value="Beta-barrel_RND_2"/>
    <property type="match status" value="1"/>
</dbReference>
<organism evidence="8 9">
    <name type="scientific">Handelsmanbacteria sp. (strain RIFCSPLOWO2_12_FULL_64_10)</name>
    <dbReference type="NCBI Taxonomy" id="1817868"/>
    <lineage>
        <taxon>Bacteria</taxon>
        <taxon>Candidatus Handelsmaniibacteriota</taxon>
    </lineage>
</organism>
<dbReference type="Gene3D" id="2.40.50.100">
    <property type="match status" value="1"/>
</dbReference>
<feature type="domain" description="Multidrug resistance protein MdtA-like barrel-sandwich hybrid" evidence="5">
    <location>
        <begin position="66"/>
        <end position="184"/>
    </location>
</feature>
<dbReference type="Gene3D" id="2.40.420.20">
    <property type="match status" value="1"/>
</dbReference>
<dbReference type="Gene3D" id="1.10.287.470">
    <property type="entry name" value="Helix hairpin bin"/>
    <property type="match status" value="1"/>
</dbReference>
<accession>A0A1F6CYQ2</accession>
<evidence type="ECO:0000256" key="4">
    <source>
        <dbReference type="SAM" id="SignalP"/>
    </source>
</evidence>
<feature type="domain" description="YknX-like C-terminal permuted SH3-like" evidence="7">
    <location>
        <begin position="278"/>
        <end position="346"/>
    </location>
</feature>
<dbReference type="AlphaFoldDB" id="A0A1F6CYQ2"/>
<dbReference type="PANTHER" id="PTHR30469">
    <property type="entry name" value="MULTIDRUG RESISTANCE PROTEIN MDTA"/>
    <property type="match status" value="1"/>
</dbReference>
<feature type="region of interest" description="Disordered" evidence="3">
    <location>
        <begin position="338"/>
        <end position="367"/>
    </location>
</feature>
<dbReference type="Gene3D" id="2.40.30.170">
    <property type="match status" value="1"/>
</dbReference>
<dbReference type="PROSITE" id="PS51257">
    <property type="entry name" value="PROKAR_LIPOPROTEIN"/>
    <property type="match status" value="1"/>
</dbReference>
<evidence type="ECO:0000313" key="9">
    <source>
        <dbReference type="Proteomes" id="UP000178606"/>
    </source>
</evidence>
<proteinExistence type="inferred from homology"/>
<comment type="similarity">
    <text evidence="1">Belongs to the membrane fusion protein (MFP) (TC 8.A.1) family.</text>
</comment>
<dbReference type="InterPro" id="IPR058625">
    <property type="entry name" value="MdtA-like_BSH"/>
</dbReference>
<dbReference type="Pfam" id="PF25917">
    <property type="entry name" value="BSH_RND"/>
    <property type="match status" value="1"/>
</dbReference>
<feature type="chain" id="PRO_5009523656" evidence="4">
    <location>
        <begin position="23"/>
        <end position="367"/>
    </location>
</feature>
<dbReference type="EMBL" id="MFKF01000109">
    <property type="protein sequence ID" value="OGG54285.1"/>
    <property type="molecule type" value="Genomic_DNA"/>
</dbReference>
<keyword evidence="2" id="KW-0175">Coiled coil</keyword>
<evidence type="ECO:0000256" key="2">
    <source>
        <dbReference type="SAM" id="Coils"/>
    </source>
</evidence>
<keyword evidence="4" id="KW-0732">Signal</keyword>
<evidence type="ECO:0000259" key="7">
    <source>
        <dbReference type="Pfam" id="PF25989"/>
    </source>
</evidence>
<dbReference type="Proteomes" id="UP000178606">
    <property type="component" value="Unassembled WGS sequence"/>
</dbReference>
<dbReference type="PANTHER" id="PTHR30469:SF15">
    <property type="entry name" value="HLYD FAMILY OF SECRETION PROTEINS"/>
    <property type="match status" value="1"/>
</dbReference>
<feature type="signal peptide" evidence="4">
    <location>
        <begin position="1"/>
        <end position="22"/>
    </location>
</feature>
<dbReference type="GO" id="GO:1990281">
    <property type="term" value="C:efflux pump complex"/>
    <property type="evidence" value="ECO:0007669"/>
    <property type="project" value="TreeGrafter"/>
</dbReference>
<evidence type="ECO:0000259" key="6">
    <source>
        <dbReference type="Pfam" id="PF25954"/>
    </source>
</evidence>
<protein>
    <submittedName>
        <fullName evidence="8">Uncharacterized protein</fullName>
    </submittedName>
</protein>
<evidence type="ECO:0000256" key="1">
    <source>
        <dbReference type="ARBA" id="ARBA00009477"/>
    </source>
</evidence>
<evidence type="ECO:0000259" key="5">
    <source>
        <dbReference type="Pfam" id="PF25917"/>
    </source>
</evidence>
<feature type="domain" description="CusB-like beta-barrel" evidence="6">
    <location>
        <begin position="201"/>
        <end position="271"/>
    </location>
</feature>